<keyword evidence="7 13" id="KW-0808">Transferase</keyword>
<dbReference type="InterPro" id="IPR020590">
    <property type="entry name" value="Guanylate_kinase_CS"/>
</dbReference>
<keyword evidence="9 13" id="KW-0418">Kinase</keyword>
<evidence type="ECO:0000256" key="11">
    <source>
        <dbReference type="ARBA" id="ARBA00030128"/>
    </source>
</evidence>
<gene>
    <name evidence="13 15" type="primary">gmk</name>
    <name evidence="15" type="ORF">NCTC12858_00255</name>
</gene>
<keyword evidence="16" id="KW-1185">Reference proteome</keyword>
<comment type="subcellular location">
    <subcellularLocation>
        <location evidence="2 13">Cytoplasm</location>
    </subcellularLocation>
</comment>
<dbReference type="Gene3D" id="3.40.50.300">
    <property type="entry name" value="P-loop containing nucleotide triphosphate hydrolases"/>
    <property type="match status" value="1"/>
</dbReference>
<dbReference type="Gene3D" id="3.30.63.10">
    <property type="entry name" value="Guanylate Kinase phosphate binding domain"/>
    <property type="match status" value="1"/>
</dbReference>
<evidence type="ECO:0000313" key="15">
    <source>
        <dbReference type="EMBL" id="SQH72437.1"/>
    </source>
</evidence>
<reference evidence="15 16" key="1">
    <citation type="submission" date="2018-06" db="EMBL/GenBank/DDBJ databases">
        <authorList>
            <consortium name="Pathogen Informatics"/>
            <person name="Doyle S."/>
        </authorList>
    </citation>
    <scope>NUCLEOTIDE SEQUENCE [LARGE SCALE GENOMIC DNA]</scope>
    <source>
        <strain evidence="15 16">NCTC12858</strain>
    </source>
</reference>
<dbReference type="GO" id="GO:0005524">
    <property type="term" value="F:ATP binding"/>
    <property type="evidence" value="ECO:0007669"/>
    <property type="project" value="UniProtKB-UniRule"/>
</dbReference>
<name>A0A2X4PX52_9PORP</name>
<dbReference type="FunFam" id="3.30.63.10:FF:000005">
    <property type="entry name" value="Guanylate kinase"/>
    <property type="match status" value="1"/>
</dbReference>
<evidence type="ECO:0000256" key="7">
    <source>
        <dbReference type="ARBA" id="ARBA00022679"/>
    </source>
</evidence>
<sequence>MSSLIIFAAPSGTGKSTVIKRLMRLAPELNLSFSISATSRKPRGDERHGVEYYFLSPADFRAGIEHDAFLEYEEVYTDTYYGTLREEVDRRLSQGQTVVFDVDVVGAMNIKEQYADKALSIFLMPPSIETLRQRLTSRATDSPKVIEERLAKAEYEMSRSGEFDLVVVNDDLDACTERVLQAVCSFVQRN</sequence>
<comment type="similarity">
    <text evidence="3 13">Belongs to the guanylate kinase family.</text>
</comment>
<feature type="domain" description="Guanylate kinase-like" evidence="14">
    <location>
        <begin position="2"/>
        <end position="184"/>
    </location>
</feature>
<evidence type="ECO:0000256" key="12">
    <source>
        <dbReference type="ARBA" id="ARBA00048594"/>
    </source>
</evidence>
<evidence type="ECO:0000256" key="2">
    <source>
        <dbReference type="ARBA" id="ARBA00004496"/>
    </source>
</evidence>
<dbReference type="SMART" id="SM00072">
    <property type="entry name" value="GuKc"/>
    <property type="match status" value="1"/>
</dbReference>
<keyword evidence="8 13" id="KW-0547">Nucleotide-binding</keyword>
<comment type="function">
    <text evidence="1 13">Essential for recycling GMP and indirectly, cGMP.</text>
</comment>
<evidence type="ECO:0000256" key="9">
    <source>
        <dbReference type="ARBA" id="ARBA00022777"/>
    </source>
</evidence>
<evidence type="ECO:0000256" key="8">
    <source>
        <dbReference type="ARBA" id="ARBA00022741"/>
    </source>
</evidence>
<dbReference type="EMBL" id="LS483447">
    <property type="protein sequence ID" value="SQH72437.1"/>
    <property type="molecule type" value="Genomic_DNA"/>
</dbReference>
<evidence type="ECO:0000256" key="5">
    <source>
        <dbReference type="ARBA" id="ARBA00016296"/>
    </source>
</evidence>
<dbReference type="Proteomes" id="UP000249300">
    <property type="component" value="Chromosome 1"/>
</dbReference>
<evidence type="ECO:0000259" key="14">
    <source>
        <dbReference type="PROSITE" id="PS50052"/>
    </source>
</evidence>
<dbReference type="CDD" id="cd00071">
    <property type="entry name" value="GMPK"/>
    <property type="match status" value="1"/>
</dbReference>
<dbReference type="GO" id="GO:0004385">
    <property type="term" value="F:GMP kinase activity"/>
    <property type="evidence" value="ECO:0007669"/>
    <property type="project" value="UniProtKB-UniRule"/>
</dbReference>
<protein>
    <recommendedName>
        <fullName evidence="5 13">Guanylate kinase</fullName>
        <ecNumber evidence="4 13">2.7.4.8</ecNumber>
    </recommendedName>
    <alternativeName>
        <fullName evidence="11 13">GMP kinase</fullName>
    </alternativeName>
</protein>
<keyword evidence="10 13" id="KW-0067">ATP-binding</keyword>
<proteinExistence type="inferred from homology"/>
<comment type="catalytic activity">
    <reaction evidence="12 13">
        <text>GMP + ATP = GDP + ADP</text>
        <dbReference type="Rhea" id="RHEA:20780"/>
        <dbReference type="ChEBI" id="CHEBI:30616"/>
        <dbReference type="ChEBI" id="CHEBI:58115"/>
        <dbReference type="ChEBI" id="CHEBI:58189"/>
        <dbReference type="ChEBI" id="CHEBI:456216"/>
        <dbReference type="EC" id="2.7.4.8"/>
    </reaction>
</comment>
<dbReference type="Pfam" id="PF00625">
    <property type="entry name" value="Guanylate_kin"/>
    <property type="match status" value="1"/>
</dbReference>
<dbReference type="AlphaFoldDB" id="A0A2X4PX52"/>
<feature type="binding site" evidence="13">
    <location>
        <begin position="9"/>
        <end position="16"/>
    </location>
    <ligand>
        <name>ATP</name>
        <dbReference type="ChEBI" id="CHEBI:30616"/>
    </ligand>
</feature>
<evidence type="ECO:0000256" key="6">
    <source>
        <dbReference type="ARBA" id="ARBA00022490"/>
    </source>
</evidence>
<dbReference type="RefSeq" id="WP_042225570.1">
    <property type="nucleotide sequence ID" value="NZ_LS483447.1"/>
</dbReference>
<dbReference type="PROSITE" id="PS50052">
    <property type="entry name" value="GUANYLATE_KINASE_2"/>
    <property type="match status" value="1"/>
</dbReference>
<dbReference type="InterPro" id="IPR008145">
    <property type="entry name" value="GK/Ca_channel_bsu"/>
</dbReference>
<dbReference type="InterPro" id="IPR027417">
    <property type="entry name" value="P-loop_NTPase"/>
</dbReference>
<dbReference type="InterPro" id="IPR017665">
    <property type="entry name" value="Guanylate_kinase"/>
</dbReference>
<dbReference type="PROSITE" id="PS00856">
    <property type="entry name" value="GUANYLATE_KINASE_1"/>
    <property type="match status" value="1"/>
</dbReference>
<evidence type="ECO:0000313" key="16">
    <source>
        <dbReference type="Proteomes" id="UP000249300"/>
    </source>
</evidence>
<evidence type="ECO:0000256" key="13">
    <source>
        <dbReference type="HAMAP-Rule" id="MF_00328"/>
    </source>
</evidence>
<dbReference type="KEGG" id="pcre:NCTC12858_00255"/>
<evidence type="ECO:0000256" key="3">
    <source>
        <dbReference type="ARBA" id="ARBA00005790"/>
    </source>
</evidence>
<accession>A0A2X4PX52</accession>
<dbReference type="NCBIfam" id="TIGR03263">
    <property type="entry name" value="guanyl_kin"/>
    <property type="match status" value="1"/>
</dbReference>
<evidence type="ECO:0000256" key="10">
    <source>
        <dbReference type="ARBA" id="ARBA00022840"/>
    </source>
</evidence>
<keyword evidence="6 13" id="KW-0963">Cytoplasm</keyword>
<organism evidence="15 16">
    <name type="scientific">Porphyromonas crevioricanis</name>
    <dbReference type="NCBI Taxonomy" id="393921"/>
    <lineage>
        <taxon>Bacteria</taxon>
        <taxon>Pseudomonadati</taxon>
        <taxon>Bacteroidota</taxon>
        <taxon>Bacteroidia</taxon>
        <taxon>Bacteroidales</taxon>
        <taxon>Porphyromonadaceae</taxon>
        <taxon>Porphyromonas</taxon>
    </lineage>
</organism>
<evidence type="ECO:0000256" key="1">
    <source>
        <dbReference type="ARBA" id="ARBA00003531"/>
    </source>
</evidence>
<dbReference type="PANTHER" id="PTHR23117">
    <property type="entry name" value="GUANYLATE KINASE-RELATED"/>
    <property type="match status" value="1"/>
</dbReference>
<dbReference type="HAMAP" id="MF_00328">
    <property type="entry name" value="Guanylate_kinase"/>
    <property type="match status" value="1"/>
</dbReference>
<dbReference type="PANTHER" id="PTHR23117:SF13">
    <property type="entry name" value="GUANYLATE KINASE"/>
    <property type="match status" value="1"/>
</dbReference>
<dbReference type="EC" id="2.7.4.8" evidence="4 13"/>
<dbReference type="InterPro" id="IPR008144">
    <property type="entry name" value="Guanylate_kin-like_dom"/>
</dbReference>
<dbReference type="GO" id="GO:0005829">
    <property type="term" value="C:cytosol"/>
    <property type="evidence" value="ECO:0007669"/>
    <property type="project" value="TreeGrafter"/>
</dbReference>
<evidence type="ECO:0000256" key="4">
    <source>
        <dbReference type="ARBA" id="ARBA00012961"/>
    </source>
</evidence>
<dbReference type="SUPFAM" id="SSF52540">
    <property type="entry name" value="P-loop containing nucleoside triphosphate hydrolases"/>
    <property type="match status" value="1"/>
</dbReference>